<keyword evidence="3" id="KW-0131">Cell cycle</keyword>
<evidence type="ECO:0000313" key="7">
    <source>
        <dbReference type="Proteomes" id="UP001279734"/>
    </source>
</evidence>
<evidence type="ECO:0000256" key="1">
    <source>
        <dbReference type="ARBA" id="ARBA00022618"/>
    </source>
</evidence>
<name>A0AAD3SU68_NEPGR</name>
<dbReference type="PROSITE" id="PS00292">
    <property type="entry name" value="CYCLINS"/>
    <property type="match status" value="1"/>
</dbReference>
<evidence type="ECO:0000313" key="6">
    <source>
        <dbReference type="EMBL" id="GMH16296.1"/>
    </source>
</evidence>
<accession>A0AAD3SU68</accession>
<feature type="domain" description="Cyclin-like" evidence="5">
    <location>
        <begin position="112"/>
        <end position="200"/>
    </location>
</feature>
<reference evidence="6" key="1">
    <citation type="submission" date="2023-05" db="EMBL/GenBank/DDBJ databases">
        <title>Nepenthes gracilis genome sequencing.</title>
        <authorList>
            <person name="Fukushima K."/>
        </authorList>
    </citation>
    <scope>NUCLEOTIDE SEQUENCE</scope>
    <source>
        <strain evidence="6">SING2019-196</strain>
    </source>
</reference>
<gene>
    <name evidence="6" type="ORF">Nepgr_018137</name>
</gene>
<dbReference type="InterPro" id="IPR039361">
    <property type="entry name" value="Cyclin"/>
</dbReference>
<dbReference type="PANTHER" id="PTHR10177">
    <property type="entry name" value="CYCLINS"/>
    <property type="match status" value="1"/>
</dbReference>
<protein>
    <recommendedName>
        <fullName evidence="5">Cyclin-like domain-containing protein</fullName>
    </recommendedName>
</protein>
<dbReference type="SMART" id="SM00385">
    <property type="entry name" value="CYCLIN"/>
    <property type="match status" value="1"/>
</dbReference>
<sequence length="205" mass="23184">MAISQQRQDHGSASFPWDALYCAEEQWDEGGRVGAEGERLNGTGSLRNRRGSSSFDEIKPCLLPLLLLEQDSFRVDEELLFLFSKERQQQIECLDNVEGDASLCLARREAVEWMLKVNAYYGFSTLTAILALNYLDKFLSSLCFRKDKPWIIQLAAVTCLSLAAKVEEPQVPRLVDLQVEGTNTLFEAKTIQKWSSLCCQHSNGR</sequence>
<comment type="similarity">
    <text evidence="4">Belongs to the cyclin family.</text>
</comment>
<evidence type="ECO:0000256" key="2">
    <source>
        <dbReference type="ARBA" id="ARBA00023127"/>
    </source>
</evidence>
<dbReference type="CDD" id="cd20543">
    <property type="entry name" value="CYCLIN_AtCycD-like_rpt1"/>
    <property type="match status" value="1"/>
</dbReference>
<keyword evidence="7" id="KW-1185">Reference proteome</keyword>
<dbReference type="InterPro" id="IPR013763">
    <property type="entry name" value="Cyclin-like_dom"/>
</dbReference>
<dbReference type="AlphaFoldDB" id="A0AAD3SU68"/>
<evidence type="ECO:0000256" key="4">
    <source>
        <dbReference type="RuleBase" id="RU000383"/>
    </source>
</evidence>
<dbReference type="Gene3D" id="1.10.472.10">
    <property type="entry name" value="Cyclin-like"/>
    <property type="match status" value="1"/>
</dbReference>
<dbReference type="SUPFAM" id="SSF47954">
    <property type="entry name" value="Cyclin-like"/>
    <property type="match status" value="1"/>
</dbReference>
<dbReference type="InterPro" id="IPR006671">
    <property type="entry name" value="Cyclin_N"/>
</dbReference>
<dbReference type="EMBL" id="BSYO01000016">
    <property type="protein sequence ID" value="GMH16296.1"/>
    <property type="molecule type" value="Genomic_DNA"/>
</dbReference>
<dbReference type="InterPro" id="IPR048258">
    <property type="entry name" value="Cyclins_cyclin-box"/>
</dbReference>
<keyword evidence="1" id="KW-0132">Cell division</keyword>
<dbReference type="Pfam" id="PF00134">
    <property type="entry name" value="Cyclin_N"/>
    <property type="match status" value="1"/>
</dbReference>
<evidence type="ECO:0000256" key="3">
    <source>
        <dbReference type="ARBA" id="ARBA00023306"/>
    </source>
</evidence>
<dbReference type="Proteomes" id="UP001279734">
    <property type="component" value="Unassembled WGS sequence"/>
</dbReference>
<organism evidence="6 7">
    <name type="scientific">Nepenthes gracilis</name>
    <name type="common">Slender pitcher plant</name>
    <dbReference type="NCBI Taxonomy" id="150966"/>
    <lineage>
        <taxon>Eukaryota</taxon>
        <taxon>Viridiplantae</taxon>
        <taxon>Streptophyta</taxon>
        <taxon>Embryophyta</taxon>
        <taxon>Tracheophyta</taxon>
        <taxon>Spermatophyta</taxon>
        <taxon>Magnoliopsida</taxon>
        <taxon>eudicotyledons</taxon>
        <taxon>Gunneridae</taxon>
        <taxon>Pentapetalae</taxon>
        <taxon>Caryophyllales</taxon>
        <taxon>Nepenthaceae</taxon>
        <taxon>Nepenthes</taxon>
    </lineage>
</organism>
<evidence type="ECO:0000259" key="5">
    <source>
        <dbReference type="SMART" id="SM00385"/>
    </source>
</evidence>
<keyword evidence="2 4" id="KW-0195">Cyclin</keyword>
<dbReference type="GO" id="GO:0051301">
    <property type="term" value="P:cell division"/>
    <property type="evidence" value="ECO:0007669"/>
    <property type="project" value="UniProtKB-KW"/>
</dbReference>
<proteinExistence type="inferred from homology"/>
<comment type="caution">
    <text evidence="6">The sequence shown here is derived from an EMBL/GenBank/DDBJ whole genome shotgun (WGS) entry which is preliminary data.</text>
</comment>
<dbReference type="InterPro" id="IPR036915">
    <property type="entry name" value="Cyclin-like_sf"/>
</dbReference>